<dbReference type="Pfam" id="PF00685">
    <property type="entry name" value="Sulfotransfer_1"/>
    <property type="match status" value="2"/>
</dbReference>
<gene>
    <name evidence="5" type="ORF">EZV62_003830</name>
</gene>
<dbReference type="InterPro" id="IPR027417">
    <property type="entry name" value="P-loop_NTPase"/>
</dbReference>
<evidence type="ECO:0000256" key="1">
    <source>
        <dbReference type="ARBA" id="ARBA00005771"/>
    </source>
</evidence>
<feature type="domain" description="Sulfotransferase" evidence="4">
    <location>
        <begin position="149"/>
        <end position="282"/>
    </location>
</feature>
<proteinExistence type="inferred from homology"/>
<keyword evidence="2 3" id="KW-0808">Transferase</keyword>
<evidence type="ECO:0000313" key="5">
    <source>
        <dbReference type="EMBL" id="TXG68895.1"/>
    </source>
</evidence>
<protein>
    <recommendedName>
        <fullName evidence="3">Sulfotransferase</fullName>
        <ecNumber evidence="3">2.8.2.-</ecNumber>
    </recommendedName>
</protein>
<dbReference type="GO" id="GO:0008146">
    <property type="term" value="F:sulfotransferase activity"/>
    <property type="evidence" value="ECO:0007669"/>
    <property type="project" value="InterPro"/>
</dbReference>
<comment type="similarity">
    <text evidence="1 3">Belongs to the sulfotransferase 1 family.</text>
</comment>
<dbReference type="AlphaFoldDB" id="A0A5C7IIH9"/>
<name>A0A5C7IIH9_9ROSI</name>
<keyword evidence="6" id="KW-1185">Reference proteome</keyword>
<dbReference type="EMBL" id="VAHF01000002">
    <property type="protein sequence ID" value="TXG68895.1"/>
    <property type="molecule type" value="Genomic_DNA"/>
</dbReference>
<organism evidence="5 6">
    <name type="scientific">Acer yangbiense</name>
    <dbReference type="NCBI Taxonomy" id="1000413"/>
    <lineage>
        <taxon>Eukaryota</taxon>
        <taxon>Viridiplantae</taxon>
        <taxon>Streptophyta</taxon>
        <taxon>Embryophyta</taxon>
        <taxon>Tracheophyta</taxon>
        <taxon>Spermatophyta</taxon>
        <taxon>Magnoliopsida</taxon>
        <taxon>eudicotyledons</taxon>
        <taxon>Gunneridae</taxon>
        <taxon>Pentapetalae</taxon>
        <taxon>rosids</taxon>
        <taxon>malvids</taxon>
        <taxon>Sapindales</taxon>
        <taxon>Sapindaceae</taxon>
        <taxon>Hippocastanoideae</taxon>
        <taxon>Acereae</taxon>
        <taxon>Acer</taxon>
    </lineage>
</organism>
<dbReference type="EC" id="2.8.2.-" evidence="3"/>
<evidence type="ECO:0000256" key="2">
    <source>
        <dbReference type="ARBA" id="ARBA00022679"/>
    </source>
</evidence>
<dbReference type="SUPFAM" id="SSF52540">
    <property type="entry name" value="P-loop containing nucleoside triphosphate hydrolases"/>
    <property type="match status" value="1"/>
</dbReference>
<reference evidence="6" key="1">
    <citation type="journal article" date="2019" name="Gigascience">
        <title>De novo genome assembly of the endangered Acer yangbiense, a plant species with extremely small populations endemic to Yunnan Province, China.</title>
        <authorList>
            <person name="Yang J."/>
            <person name="Wariss H.M."/>
            <person name="Tao L."/>
            <person name="Zhang R."/>
            <person name="Yun Q."/>
            <person name="Hollingsworth P."/>
            <person name="Dao Z."/>
            <person name="Luo G."/>
            <person name="Guo H."/>
            <person name="Ma Y."/>
            <person name="Sun W."/>
        </authorList>
    </citation>
    <scope>NUCLEOTIDE SEQUENCE [LARGE SCALE GENOMIC DNA]</scope>
    <source>
        <strain evidence="6">cv. Malutang</strain>
    </source>
</reference>
<dbReference type="Gene3D" id="3.40.50.300">
    <property type="entry name" value="P-loop containing nucleotide triphosphate hydrolases"/>
    <property type="match status" value="2"/>
</dbReference>
<dbReference type="InterPro" id="IPR000863">
    <property type="entry name" value="Sulfotransferase_dom"/>
</dbReference>
<dbReference type="OrthoDB" id="205623at2759"/>
<dbReference type="Proteomes" id="UP000323000">
    <property type="component" value="Chromosome 2"/>
</dbReference>
<feature type="domain" description="Sulfotransferase" evidence="4">
    <location>
        <begin position="63"/>
        <end position="142"/>
    </location>
</feature>
<sequence>MEAHDIDVYQKTLKRFEELVPTLPRRKGWMTNHLVQYQGFWLIPTSPLKAVILMEDGHFKPQPTDIFLSTFPKAGTTWLKALVFATINRNNFDFSKHPLFTTGPHDSFPFLDSPNFSEIESLPPPRLLSIHYPFSLLSESVTATVGCRVSNHGPFWDHVLGYWKASLESPDKIFFLKYEEVKRGPSVCVKKMAQFLGQPFSAEEENQGVVDEIVRMCSFDNLSNLQVNKTGHVVHISHNFDVIVNNSVFFRKGQVWDWENHLTAEMIQRLDHITNEKLDGSGLTFDS</sequence>
<dbReference type="PANTHER" id="PTHR11783">
    <property type="entry name" value="SULFOTRANSFERASE SULT"/>
    <property type="match status" value="1"/>
</dbReference>
<evidence type="ECO:0000313" key="6">
    <source>
        <dbReference type="Proteomes" id="UP000323000"/>
    </source>
</evidence>
<comment type="caution">
    <text evidence="5">The sequence shown here is derived from an EMBL/GenBank/DDBJ whole genome shotgun (WGS) entry which is preliminary data.</text>
</comment>
<evidence type="ECO:0000256" key="3">
    <source>
        <dbReference type="RuleBase" id="RU361155"/>
    </source>
</evidence>
<accession>A0A5C7IIH9</accession>
<evidence type="ECO:0000259" key="4">
    <source>
        <dbReference type="Pfam" id="PF00685"/>
    </source>
</evidence>